<comment type="function">
    <text evidence="9">Part of the tripartite ATP-independent periplasmic (TRAP) transport system.</text>
</comment>
<evidence type="ECO:0000256" key="2">
    <source>
        <dbReference type="ARBA" id="ARBA00022448"/>
    </source>
</evidence>
<evidence type="ECO:0000256" key="1">
    <source>
        <dbReference type="ARBA" id="ARBA00004429"/>
    </source>
</evidence>
<evidence type="ECO:0000313" key="12">
    <source>
        <dbReference type="Proteomes" id="UP000182306"/>
    </source>
</evidence>
<evidence type="ECO:0000256" key="7">
    <source>
        <dbReference type="ARBA" id="ARBA00023136"/>
    </source>
</evidence>
<dbReference type="GO" id="GO:0005886">
    <property type="term" value="C:plasma membrane"/>
    <property type="evidence" value="ECO:0007669"/>
    <property type="project" value="UniProtKB-SubCell"/>
</dbReference>
<comment type="subcellular location">
    <subcellularLocation>
        <location evidence="1 9">Cell inner membrane</location>
        <topology evidence="1 9">Multi-pass membrane protein</topology>
    </subcellularLocation>
</comment>
<dbReference type="Pfam" id="PF04290">
    <property type="entry name" value="DctQ"/>
    <property type="match status" value="1"/>
</dbReference>
<sequence>MFGGAVHRDLRPAIEEQGPVRRTVREGREGNTLQLALRLIAVIDGLSRRIGIIAIYLVLFCSLVSAFNAIFRYSTDSLLWLERNYGGLHIFGGMLDLYRNNSNTLSEMQWYMFAAIVLLGGPWALKMNEHVRVDLFYGWVSERTRTWIDLLGGIFFLLPMCLLMIYFTWPWFVQSWVTNEGSLNAGGLPRWPVKLLIPVGFGLVALQGVAEIIKCILALTTNYVREFAYEKPLQ</sequence>
<dbReference type="STRING" id="194963.SAMCFNEI73_Ch2149"/>
<comment type="similarity">
    <text evidence="8 9">Belongs to the TRAP transporter small permease family.</text>
</comment>
<evidence type="ECO:0000256" key="4">
    <source>
        <dbReference type="ARBA" id="ARBA00022519"/>
    </source>
</evidence>
<name>A0A1L3LMY1_9HYPH</name>
<feature type="transmembrane region" description="Helical" evidence="9">
    <location>
        <begin position="195"/>
        <end position="217"/>
    </location>
</feature>
<dbReference type="GO" id="GO:0022857">
    <property type="term" value="F:transmembrane transporter activity"/>
    <property type="evidence" value="ECO:0007669"/>
    <property type="project" value="UniProtKB-UniRule"/>
</dbReference>
<comment type="subunit">
    <text evidence="9">The complex comprises the extracytoplasmic solute receptor protein and the two transmembrane proteins.</text>
</comment>
<protein>
    <recommendedName>
        <fullName evidence="9">TRAP transporter small permease protein</fullName>
    </recommendedName>
</protein>
<feature type="transmembrane region" description="Helical" evidence="9">
    <location>
        <begin position="50"/>
        <end position="71"/>
    </location>
</feature>
<feature type="domain" description="Tripartite ATP-independent periplasmic transporters DctQ component" evidence="10">
    <location>
        <begin position="103"/>
        <end position="215"/>
    </location>
</feature>
<keyword evidence="3" id="KW-1003">Cell membrane</keyword>
<evidence type="ECO:0000259" key="10">
    <source>
        <dbReference type="Pfam" id="PF04290"/>
    </source>
</evidence>
<gene>
    <name evidence="11" type="primary">dctQ</name>
    <name evidence="11" type="ORF">SAMCFNEI73_Ch2149</name>
</gene>
<evidence type="ECO:0000256" key="6">
    <source>
        <dbReference type="ARBA" id="ARBA00022989"/>
    </source>
</evidence>
<evidence type="ECO:0000256" key="8">
    <source>
        <dbReference type="ARBA" id="ARBA00038436"/>
    </source>
</evidence>
<accession>A0A1L3LMY1</accession>
<dbReference type="EMBL" id="CP013107">
    <property type="protein sequence ID" value="APG91434.1"/>
    <property type="molecule type" value="Genomic_DNA"/>
</dbReference>
<organism evidence="11 12">
    <name type="scientific">Sinorhizobium americanum</name>
    <dbReference type="NCBI Taxonomy" id="194963"/>
    <lineage>
        <taxon>Bacteria</taxon>
        <taxon>Pseudomonadati</taxon>
        <taxon>Pseudomonadota</taxon>
        <taxon>Alphaproteobacteria</taxon>
        <taxon>Hyphomicrobiales</taxon>
        <taxon>Rhizobiaceae</taxon>
        <taxon>Sinorhizobium/Ensifer group</taxon>
        <taxon>Sinorhizobium</taxon>
    </lineage>
</organism>
<keyword evidence="4 9" id="KW-0997">Cell inner membrane</keyword>
<dbReference type="InterPro" id="IPR055348">
    <property type="entry name" value="DctQ"/>
</dbReference>
<evidence type="ECO:0000256" key="5">
    <source>
        <dbReference type="ARBA" id="ARBA00022692"/>
    </source>
</evidence>
<keyword evidence="12" id="KW-1185">Reference proteome</keyword>
<keyword evidence="7 9" id="KW-0472">Membrane</keyword>
<dbReference type="PANTHER" id="PTHR35011">
    <property type="entry name" value="2,3-DIKETO-L-GULONATE TRAP TRANSPORTER SMALL PERMEASE PROTEIN YIAM"/>
    <property type="match status" value="1"/>
</dbReference>
<evidence type="ECO:0000256" key="9">
    <source>
        <dbReference type="RuleBase" id="RU369079"/>
    </source>
</evidence>
<reference evidence="11 12" key="1">
    <citation type="submission" date="2015-10" db="EMBL/GenBank/DDBJ databases">
        <title>Genomic differences between typical nodule nitrogen-fixing rhizobial strains and those coming from bean seeds.</title>
        <authorList>
            <person name="Peralta H."/>
            <person name="Aguilar-Vera A."/>
            <person name="Diaz R."/>
            <person name="Mora Y."/>
            <person name="Martinez-Batallar G."/>
            <person name="Salazar E."/>
            <person name="Vargas-Lagunas C."/>
            <person name="Encarnacion S."/>
            <person name="Girard L."/>
            <person name="Mora J."/>
        </authorList>
    </citation>
    <scope>NUCLEOTIDE SEQUENCE [LARGE SCALE GENOMIC DNA]</scope>
    <source>
        <strain evidence="11 12">CFNEI 73</strain>
    </source>
</reference>
<dbReference type="AlphaFoldDB" id="A0A1L3LMY1"/>
<feature type="transmembrane region" description="Helical" evidence="9">
    <location>
        <begin position="146"/>
        <end position="169"/>
    </location>
</feature>
<evidence type="ECO:0000256" key="3">
    <source>
        <dbReference type="ARBA" id="ARBA00022475"/>
    </source>
</evidence>
<keyword evidence="2 9" id="KW-0813">Transport</keyword>
<dbReference type="KEGG" id="same:SAMCFNEI73_Ch2149"/>
<proteinExistence type="inferred from homology"/>
<dbReference type="Proteomes" id="UP000182306">
    <property type="component" value="Chromosome"/>
</dbReference>
<evidence type="ECO:0000313" key="11">
    <source>
        <dbReference type="EMBL" id="APG91434.1"/>
    </source>
</evidence>
<feature type="transmembrane region" description="Helical" evidence="9">
    <location>
        <begin position="108"/>
        <end position="125"/>
    </location>
</feature>
<dbReference type="InterPro" id="IPR007387">
    <property type="entry name" value="TRAP_DctQ"/>
</dbReference>
<keyword evidence="5 9" id="KW-0812">Transmembrane</keyword>
<keyword evidence="6 9" id="KW-1133">Transmembrane helix</keyword>
<dbReference type="PANTHER" id="PTHR35011:SF4">
    <property type="entry name" value="SLL1102 PROTEIN"/>
    <property type="match status" value="1"/>
</dbReference>